<feature type="transmembrane region" description="Helical" evidence="2">
    <location>
        <begin position="307"/>
        <end position="328"/>
    </location>
</feature>
<evidence type="ECO:0000313" key="4">
    <source>
        <dbReference type="EMBL" id="KAK9827102.1"/>
    </source>
</evidence>
<dbReference type="AlphaFoldDB" id="A0AAW1R188"/>
<keyword evidence="2" id="KW-0812">Transmembrane</keyword>
<keyword evidence="5" id="KW-1185">Reference proteome</keyword>
<sequence length="450" mass="48380">MDDLVGKVVVINLTGEPGRYAEAEARLRATGTTRYERLEAVDGREMGAAEREAATSRYCRAMCTPSMVGCFLSHLKAWRKCVDEGLPSVMVLEDDVMFTGDATAGVRTAFRELPPGWDLFYLGCFTCDGDETTTEDASIARMLYPSRERRQVSEHLWTPTMIFGMHAYVVSAGGARKLAALMPRASNHVDWELSRHLDELAVYALRPGVAYQTGMDTSSMGSKAPVFANRVLANVRLGTHESDGRTLAWLCSEGWGRLGHDRIVVNKYFVVLFVVSAAGLWRWAAGCVAADFLLACAFLSFSKTANVAAGYATLLLAVALGAGAHLAAGRVGGEGPVVEVPGRDARDHHARGDRQLDRRSGGLPEDVPGPGQHDVVHQDGVAGVGEAGGARAQEHVGVPDVHGPVAPLQEGVPLPLVQEPQEHRGAAAVLAPLESGEEHLYLWNFFVAPT</sequence>
<evidence type="ECO:0000259" key="3">
    <source>
        <dbReference type="Pfam" id="PF01755"/>
    </source>
</evidence>
<feature type="transmembrane region" description="Helical" evidence="2">
    <location>
        <begin position="268"/>
        <end position="301"/>
    </location>
</feature>
<protein>
    <recommendedName>
        <fullName evidence="3">Glycosyl transferase family 25 domain-containing protein</fullName>
    </recommendedName>
</protein>
<accession>A0AAW1R188</accession>
<comment type="caution">
    <text evidence="4">The sequence shown here is derived from an EMBL/GenBank/DDBJ whole genome shotgun (WGS) entry which is preliminary data.</text>
</comment>
<organism evidence="4 5">
    <name type="scientific">Apatococcus lobatus</name>
    <dbReference type="NCBI Taxonomy" id="904363"/>
    <lineage>
        <taxon>Eukaryota</taxon>
        <taxon>Viridiplantae</taxon>
        <taxon>Chlorophyta</taxon>
        <taxon>core chlorophytes</taxon>
        <taxon>Trebouxiophyceae</taxon>
        <taxon>Chlorellales</taxon>
        <taxon>Chlorellaceae</taxon>
        <taxon>Apatococcus</taxon>
    </lineage>
</organism>
<dbReference type="EMBL" id="JALJOS010000019">
    <property type="protein sequence ID" value="KAK9827102.1"/>
    <property type="molecule type" value="Genomic_DNA"/>
</dbReference>
<dbReference type="Proteomes" id="UP001438707">
    <property type="component" value="Unassembled WGS sequence"/>
</dbReference>
<proteinExistence type="predicted"/>
<dbReference type="InterPro" id="IPR002654">
    <property type="entry name" value="Glyco_trans_25"/>
</dbReference>
<evidence type="ECO:0000256" key="1">
    <source>
        <dbReference type="SAM" id="MobiDB-lite"/>
    </source>
</evidence>
<evidence type="ECO:0000256" key="2">
    <source>
        <dbReference type="SAM" id="Phobius"/>
    </source>
</evidence>
<feature type="domain" description="Glycosyl transferase family 25" evidence="3">
    <location>
        <begin position="8"/>
        <end position="183"/>
    </location>
</feature>
<keyword evidence="2" id="KW-1133">Transmembrane helix</keyword>
<keyword evidence="2" id="KW-0472">Membrane</keyword>
<dbReference type="Pfam" id="PF01755">
    <property type="entry name" value="Glyco_transf_25"/>
    <property type="match status" value="1"/>
</dbReference>
<name>A0AAW1R188_9CHLO</name>
<dbReference type="CDD" id="cd06532">
    <property type="entry name" value="Glyco_transf_25"/>
    <property type="match status" value="1"/>
</dbReference>
<feature type="compositionally biased region" description="Basic and acidic residues" evidence="1">
    <location>
        <begin position="341"/>
        <end position="360"/>
    </location>
</feature>
<gene>
    <name evidence="4" type="ORF">WJX74_006449</name>
</gene>
<feature type="region of interest" description="Disordered" evidence="1">
    <location>
        <begin position="337"/>
        <end position="372"/>
    </location>
</feature>
<reference evidence="4 5" key="1">
    <citation type="journal article" date="2024" name="Nat. Commun.">
        <title>Phylogenomics reveals the evolutionary origins of lichenization in chlorophyte algae.</title>
        <authorList>
            <person name="Puginier C."/>
            <person name="Libourel C."/>
            <person name="Otte J."/>
            <person name="Skaloud P."/>
            <person name="Haon M."/>
            <person name="Grisel S."/>
            <person name="Petersen M."/>
            <person name="Berrin J.G."/>
            <person name="Delaux P.M."/>
            <person name="Dal Grande F."/>
            <person name="Keller J."/>
        </authorList>
    </citation>
    <scope>NUCLEOTIDE SEQUENCE [LARGE SCALE GENOMIC DNA]</scope>
    <source>
        <strain evidence="4 5">SAG 2145</strain>
    </source>
</reference>
<evidence type="ECO:0000313" key="5">
    <source>
        <dbReference type="Proteomes" id="UP001438707"/>
    </source>
</evidence>